<sequence>MISRLMRKNGQFSNNEFLTGQKLQASGQAKQVAVMNTKEPTKGTYYDPAAEDSLCEEDEAEAMTQHHI</sequence>
<dbReference type="Proteomes" id="UP000887565">
    <property type="component" value="Unplaced"/>
</dbReference>
<name>A0A915IG70_ROMCU</name>
<dbReference type="AlphaFoldDB" id="A0A915IG70"/>
<protein>
    <submittedName>
        <fullName evidence="2">Uncharacterized protein</fullName>
    </submittedName>
</protein>
<accession>A0A915IG70</accession>
<dbReference type="WBParaSite" id="nRc.2.0.1.t12799-RA">
    <property type="protein sequence ID" value="nRc.2.0.1.t12799-RA"/>
    <property type="gene ID" value="nRc.2.0.1.g12799"/>
</dbReference>
<evidence type="ECO:0000313" key="1">
    <source>
        <dbReference type="Proteomes" id="UP000887565"/>
    </source>
</evidence>
<organism evidence="1 2">
    <name type="scientific">Romanomermis culicivorax</name>
    <name type="common">Nematode worm</name>
    <dbReference type="NCBI Taxonomy" id="13658"/>
    <lineage>
        <taxon>Eukaryota</taxon>
        <taxon>Metazoa</taxon>
        <taxon>Ecdysozoa</taxon>
        <taxon>Nematoda</taxon>
        <taxon>Enoplea</taxon>
        <taxon>Dorylaimia</taxon>
        <taxon>Mermithida</taxon>
        <taxon>Mermithoidea</taxon>
        <taxon>Mermithidae</taxon>
        <taxon>Romanomermis</taxon>
    </lineage>
</organism>
<proteinExistence type="predicted"/>
<reference evidence="2" key="1">
    <citation type="submission" date="2022-11" db="UniProtKB">
        <authorList>
            <consortium name="WormBaseParasite"/>
        </authorList>
    </citation>
    <scope>IDENTIFICATION</scope>
</reference>
<evidence type="ECO:0000313" key="2">
    <source>
        <dbReference type="WBParaSite" id="nRc.2.0.1.t12799-RA"/>
    </source>
</evidence>
<keyword evidence="1" id="KW-1185">Reference proteome</keyword>